<dbReference type="Gene3D" id="2.120.10.30">
    <property type="entry name" value="TolB, C-terminal domain"/>
    <property type="match status" value="1"/>
</dbReference>
<dbReference type="PROSITE" id="PS51257">
    <property type="entry name" value="PROKAR_LIPOPROTEIN"/>
    <property type="match status" value="1"/>
</dbReference>
<evidence type="ECO:0000256" key="1">
    <source>
        <dbReference type="SAM" id="SignalP"/>
    </source>
</evidence>
<reference evidence="3 4" key="1">
    <citation type="journal article" date="2023" name="Int. J. Syst. Evol. Microbiol.">
        <title>Physiological and genomic analyses of cobalamin (vitamin B12)-auxotrophy of Lysobacter auxotrophicus sp. nov., a methionine-auxotrophic chitinolytic bacterium isolated from chitin-treated soil.</title>
        <authorList>
            <person name="Saito A."/>
            <person name="Dohra H."/>
            <person name="Hamada M."/>
            <person name="Moriuchi R."/>
            <person name="Kotsuchibashi Y."/>
            <person name="Mori K."/>
        </authorList>
    </citation>
    <scope>NUCLEOTIDE SEQUENCE [LARGE SCALE GENOMIC DNA]</scope>
    <source>
        <strain evidence="3 4">5-21a</strain>
    </source>
</reference>
<evidence type="ECO:0000259" key="2">
    <source>
        <dbReference type="PROSITE" id="PS51662"/>
    </source>
</evidence>
<proteinExistence type="predicted"/>
<dbReference type="PROSITE" id="PS51662">
    <property type="entry name" value="BP_PHYTASE"/>
    <property type="match status" value="1"/>
</dbReference>
<dbReference type="EMBL" id="AP027041">
    <property type="protein sequence ID" value="BDU17736.1"/>
    <property type="molecule type" value="Genomic_DNA"/>
</dbReference>
<dbReference type="InterPro" id="IPR050952">
    <property type="entry name" value="TRIM-NHL_E3_ligases"/>
</dbReference>
<sequence length="370" mass="40007">MTPRLSAPAAIALALAALASACTTTRPAAPVAAPTPVVAPDVRTVPERYVSGESAQDELDSLATWTTEEGATWLIATAKSTHRLVVFDADTGRRLRDVGGEGTALGQFDRPNGVAVYGDYVFVVERDNRRVQVLSLPDFAPVGAFGTKELRSPYGLWLTETEPGELEIYVTDSFMYGKKFDEVPPLAELDQRVRRYRVQFDQAGRLRASYAGSFGDTSPDAALRMVESIAGDPGNDRLLIADEDRRHESTLREYSFSGKYTGRSLPQDSFGAEAEGVALWSCTDGSGYWIAVDQLAPLTIFHLFDRATLEPRGSFEGETTAHTDGVALHAASTLAFPNGALFAVHDDKSVSAFDLAEVARVLHLSPDCAQ</sequence>
<feature type="signal peptide" evidence="1">
    <location>
        <begin position="1"/>
        <end position="28"/>
    </location>
</feature>
<protein>
    <submittedName>
        <fullName evidence="3">Phytase</fullName>
    </submittedName>
</protein>
<dbReference type="PANTHER" id="PTHR24104:SF25">
    <property type="entry name" value="PROTEIN LIN-41"/>
    <property type="match status" value="1"/>
</dbReference>
<accession>A0ABM8DGL6</accession>
<organism evidence="3 4">
    <name type="scientific">Lysobacter auxotrophicus</name>
    <dbReference type="NCBI Taxonomy" id="2992573"/>
    <lineage>
        <taxon>Bacteria</taxon>
        <taxon>Pseudomonadati</taxon>
        <taxon>Pseudomonadota</taxon>
        <taxon>Gammaproteobacteria</taxon>
        <taxon>Lysobacterales</taxon>
        <taxon>Lysobacteraceae</taxon>
        <taxon>Lysobacter</taxon>
    </lineage>
</organism>
<feature type="domain" description="BPP" evidence="2">
    <location>
        <begin position="28"/>
        <end position="362"/>
    </location>
</feature>
<name>A0ABM8DGL6_9GAMM</name>
<gene>
    <name evidence="3" type="ORF">LA521A_29370</name>
</gene>
<dbReference type="InterPro" id="IPR011042">
    <property type="entry name" value="6-blade_b-propeller_TolB-like"/>
</dbReference>
<evidence type="ECO:0000313" key="3">
    <source>
        <dbReference type="EMBL" id="BDU17736.1"/>
    </source>
</evidence>
<evidence type="ECO:0000313" key="4">
    <source>
        <dbReference type="Proteomes" id="UP001317822"/>
    </source>
</evidence>
<dbReference type="RefSeq" id="WP_281779645.1">
    <property type="nucleotide sequence ID" value="NZ_AP027041.1"/>
</dbReference>
<dbReference type="Proteomes" id="UP001317822">
    <property type="component" value="Chromosome"/>
</dbReference>
<dbReference type="InterPro" id="IPR003431">
    <property type="entry name" value="B-propeller_Phytase"/>
</dbReference>
<keyword evidence="1" id="KW-0732">Signal</keyword>
<feature type="chain" id="PRO_5045586568" evidence="1">
    <location>
        <begin position="29"/>
        <end position="370"/>
    </location>
</feature>
<keyword evidence="4" id="KW-1185">Reference proteome</keyword>
<dbReference type="SUPFAM" id="SSF50956">
    <property type="entry name" value="Thermostable phytase (3-phytase)"/>
    <property type="match status" value="1"/>
</dbReference>
<dbReference type="PANTHER" id="PTHR24104">
    <property type="entry name" value="E3 UBIQUITIN-PROTEIN LIGASE NHLRC1-RELATED"/>
    <property type="match status" value="1"/>
</dbReference>